<dbReference type="EMBL" id="JARSBN010000006">
    <property type="protein sequence ID" value="MDG4716530.1"/>
    <property type="molecule type" value="Genomic_DNA"/>
</dbReference>
<accession>A0ABT6G3A0</accession>
<evidence type="ECO:0000313" key="2">
    <source>
        <dbReference type="Proteomes" id="UP001529085"/>
    </source>
</evidence>
<organism evidence="1 2">
    <name type="scientific">Winogradskyella marincola</name>
    <dbReference type="NCBI Taxonomy" id="3037795"/>
    <lineage>
        <taxon>Bacteria</taxon>
        <taxon>Pseudomonadati</taxon>
        <taxon>Bacteroidota</taxon>
        <taxon>Flavobacteriia</taxon>
        <taxon>Flavobacteriales</taxon>
        <taxon>Flavobacteriaceae</taxon>
        <taxon>Winogradskyella</taxon>
    </lineage>
</organism>
<keyword evidence="2" id="KW-1185">Reference proteome</keyword>
<dbReference type="RefSeq" id="WP_278005976.1">
    <property type="nucleotide sequence ID" value="NZ_JARSBN010000006.1"/>
</dbReference>
<proteinExistence type="predicted"/>
<dbReference type="Gene3D" id="3.40.1440.50">
    <property type="match status" value="1"/>
</dbReference>
<evidence type="ECO:0000313" key="1">
    <source>
        <dbReference type="EMBL" id="MDG4716530.1"/>
    </source>
</evidence>
<evidence type="ECO:0008006" key="3">
    <source>
        <dbReference type="Google" id="ProtNLM"/>
    </source>
</evidence>
<gene>
    <name evidence="1" type="ORF">P7122_11655</name>
</gene>
<protein>
    <recommendedName>
        <fullName evidence="3">GIY-YIG domain-containing protein</fullName>
    </recommendedName>
</protein>
<sequence>MTPKDKLKGYGFVYAGEWLKTTNKKKRIDYSLDDTTKNQEDLNYAFVEGDKVFYIGVTTKTLYKRMNGYKYGKASEKDKYGKVEASTNKNVYKRILDLLNKNKKVEIYILPELDLGDYKCLKVSSVSGIEHSLIKEFDNGDLLNKNVTNSKDKEEPVKSNYISDDGKEFEMPLKKEYYNKGKIGFRMKSSHLLPSTSGVEMIVVIEGEKKIKGTFTRSGKTKSFNGKKKLKKWYLDNFKLDEKVLVKILDCRTLELSKI</sequence>
<name>A0ABT6G3A0_9FLAO</name>
<reference evidence="1 2" key="1">
    <citation type="submission" date="2023-03" db="EMBL/GenBank/DDBJ databases">
        <title>Strain YYF002 represents a novel species in the genus Winogradskyella isolated from seawater.</title>
        <authorList>
            <person name="Fu Z.-Y."/>
        </authorList>
    </citation>
    <scope>NUCLEOTIDE SEQUENCE [LARGE SCALE GENOMIC DNA]</scope>
    <source>
        <strain evidence="1 2">YYF002</strain>
    </source>
</reference>
<comment type="caution">
    <text evidence="1">The sequence shown here is derived from an EMBL/GenBank/DDBJ whole genome shotgun (WGS) entry which is preliminary data.</text>
</comment>
<dbReference type="Proteomes" id="UP001529085">
    <property type="component" value="Unassembled WGS sequence"/>
</dbReference>